<dbReference type="GO" id="GO:0003960">
    <property type="term" value="F:quinone reductase (NADPH) activity"/>
    <property type="evidence" value="ECO:0007669"/>
    <property type="project" value="TreeGrafter"/>
</dbReference>
<reference evidence="4" key="1">
    <citation type="submission" date="2016-12" db="EMBL/GenBank/DDBJ databases">
        <title>Genome sequence of Streptomyces antioxidans MUSC 164.</title>
        <authorList>
            <person name="Lee L.-H."/>
            <person name="Ser H.-L."/>
        </authorList>
    </citation>
    <scope>NUCLEOTIDE SEQUENCE [LARGE SCALE GENOMIC DNA]</scope>
    <source>
        <strain evidence="4">MUSC 164</strain>
    </source>
</reference>
<dbReference type="Gene3D" id="3.40.50.720">
    <property type="entry name" value="NAD(P)-binding Rossmann-like Domain"/>
    <property type="match status" value="1"/>
</dbReference>
<dbReference type="Pfam" id="PF08240">
    <property type="entry name" value="ADH_N"/>
    <property type="match status" value="1"/>
</dbReference>
<dbReference type="GO" id="GO:0070402">
    <property type="term" value="F:NADPH binding"/>
    <property type="evidence" value="ECO:0007669"/>
    <property type="project" value="TreeGrafter"/>
</dbReference>
<dbReference type="GO" id="GO:0035925">
    <property type="term" value="F:mRNA 3'-UTR AU-rich region binding"/>
    <property type="evidence" value="ECO:0007669"/>
    <property type="project" value="TreeGrafter"/>
</dbReference>
<dbReference type="InterPro" id="IPR013154">
    <property type="entry name" value="ADH-like_N"/>
</dbReference>
<dbReference type="Pfam" id="PF00107">
    <property type="entry name" value="ADH_zinc_N"/>
    <property type="match status" value="1"/>
</dbReference>
<proteinExistence type="predicted"/>
<dbReference type="InterPro" id="IPR013149">
    <property type="entry name" value="ADH-like_C"/>
</dbReference>
<protein>
    <recommendedName>
        <fullName evidence="3">Enoyl reductase (ER) domain-containing protein</fullName>
    </recommendedName>
</protein>
<gene>
    <name evidence="4" type="ORF">VT50_0236895</name>
</gene>
<evidence type="ECO:0000256" key="2">
    <source>
        <dbReference type="ARBA" id="ARBA00023002"/>
    </source>
</evidence>
<dbReference type="GO" id="GO:0005829">
    <property type="term" value="C:cytosol"/>
    <property type="evidence" value="ECO:0007669"/>
    <property type="project" value="TreeGrafter"/>
</dbReference>
<keyword evidence="2" id="KW-0560">Oxidoreductase</keyword>
<dbReference type="RefSeq" id="WP_053048497.1">
    <property type="nucleotide sequence ID" value="NZ_LAKD02000161.1"/>
</dbReference>
<name>A0A1V4CTM0_9ACTN</name>
<dbReference type="Proteomes" id="UP000033615">
    <property type="component" value="Unassembled WGS sequence"/>
</dbReference>
<evidence type="ECO:0000313" key="5">
    <source>
        <dbReference type="Proteomes" id="UP000033615"/>
    </source>
</evidence>
<dbReference type="SUPFAM" id="SSF51735">
    <property type="entry name" value="NAD(P)-binding Rossmann-fold domains"/>
    <property type="match status" value="1"/>
</dbReference>
<dbReference type="InterPro" id="IPR011032">
    <property type="entry name" value="GroES-like_sf"/>
</dbReference>
<evidence type="ECO:0000259" key="3">
    <source>
        <dbReference type="SMART" id="SM00829"/>
    </source>
</evidence>
<dbReference type="AlphaFoldDB" id="A0A1V4CTM0"/>
<dbReference type="PANTHER" id="PTHR48106:SF13">
    <property type="entry name" value="QUINONE OXIDOREDUCTASE-RELATED"/>
    <property type="match status" value="1"/>
</dbReference>
<sequence>MTVGQRRVARATAHGEARDVIEVATQPIPELGATEALVKVAAITLNHSEILAVRGGKYAEGLELPFPLGYEGAGTVVATGAEVDLAVGTRVAWTPVPASTADYVVAHAGMLVPIPDTLPLEECARVPSAGMTAQLLAGILPLYGKSAVVWGAAGPVGRFLTAFLVEAGVEVIGVASGDRVRIPTELGATYTVDRRQRNVRQAVLEHTKDRGVAAVFDPIGAAAYQDNLAMLAPQGCLVNYGQLSGELPTVDLTDLMERGLFVTKLGGGSAYLDSLEALHQLIVNALDMLTRKPLALADSGGTYTLDRVADAYEALSANREGKIMVIP</sequence>
<evidence type="ECO:0000313" key="4">
    <source>
        <dbReference type="EMBL" id="OPF70126.1"/>
    </source>
</evidence>
<dbReference type="EMBL" id="LAKD02000161">
    <property type="protein sequence ID" value="OPF70126.1"/>
    <property type="molecule type" value="Genomic_DNA"/>
</dbReference>
<dbReference type="SMART" id="SM00829">
    <property type="entry name" value="PKS_ER"/>
    <property type="match status" value="1"/>
</dbReference>
<dbReference type="InterPro" id="IPR020843">
    <property type="entry name" value="ER"/>
</dbReference>
<dbReference type="OrthoDB" id="3175656at2"/>
<keyword evidence="5" id="KW-1185">Reference proteome</keyword>
<dbReference type="InterPro" id="IPR036291">
    <property type="entry name" value="NAD(P)-bd_dom_sf"/>
</dbReference>
<evidence type="ECO:0000256" key="1">
    <source>
        <dbReference type="ARBA" id="ARBA00022857"/>
    </source>
</evidence>
<dbReference type="PANTHER" id="PTHR48106">
    <property type="entry name" value="QUINONE OXIDOREDUCTASE PIG3-RELATED"/>
    <property type="match status" value="1"/>
</dbReference>
<organism evidence="4 5">
    <name type="scientific">Streptomyces antioxidans</name>
    <dbReference type="NCBI Taxonomy" id="1507734"/>
    <lineage>
        <taxon>Bacteria</taxon>
        <taxon>Bacillati</taxon>
        <taxon>Actinomycetota</taxon>
        <taxon>Actinomycetes</taxon>
        <taxon>Kitasatosporales</taxon>
        <taxon>Streptomycetaceae</taxon>
        <taxon>Streptomyces</taxon>
    </lineage>
</organism>
<dbReference type="Gene3D" id="3.90.180.10">
    <property type="entry name" value="Medium-chain alcohol dehydrogenases, catalytic domain"/>
    <property type="match status" value="1"/>
</dbReference>
<accession>A0A1V4CTM0</accession>
<dbReference type="SUPFAM" id="SSF50129">
    <property type="entry name" value="GroES-like"/>
    <property type="match status" value="1"/>
</dbReference>
<keyword evidence="1" id="KW-0521">NADP</keyword>
<comment type="caution">
    <text evidence="4">The sequence shown here is derived from an EMBL/GenBank/DDBJ whole genome shotgun (WGS) entry which is preliminary data.</text>
</comment>
<feature type="domain" description="Enoyl reductase (ER)" evidence="3">
    <location>
        <begin position="16"/>
        <end position="325"/>
    </location>
</feature>